<keyword evidence="1" id="KW-0614">Plasmid</keyword>
<dbReference type="EMBL" id="CP000811">
    <property type="protein sequence ID" value="ACB54653.1"/>
    <property type="molecule type" value="Genomic_DNA"/>
</dbReference>
<proteinExistence type="predicted"/>
<organism evidence="1 2">
    <name type="scientific">Crocosphaera subtropica (strain ATCC 51142 / BH68)</name>
    <name type="common">Cyanothece sp. (strain ATCC 51142)</name>
    <dbReference type="NCBI Taxonomy" id="43989"/>
    <lineage>
        <taxon>Bacteria</taxon>
        <taxon>Bacillati</taxon>
        <taxon>Cyanobacteriota</taxon>
        <taxon>Cyanophyceae</taxon>
        <taxon>Oscillatoriophycideae</taxon>
        <taxon>Chroococcales</taxon>
        <taxon>Aphanothecaceae</taxon>
        <taxon>Crocosphaera</taxon>
        <taxon>Crocosphaera subtropica</taxon>
    </lineage>
</organism>
<dbReference type="OrthoDB" id="9861699at2"/>
<name>B1X3E2_CROS5</name>
<dbReference type="AlphaFoldDB" id="B1X3E2"/>
<dbReference type="KEGG" id="cyt:cce_5307"/>
<sequence length="95" mass="11336">MFYNYPDHTLVYWRNEQSGQLPNAVKKLFSNSSNFNQEDADLIRGYLKHWTSFKGHYFPKEDDRQALLNQLDQAQSIKDFNRITKELLTYAIDPF</sequence>
<gene>
    <name evidence="1" type="ordered locus">cce_5307</name>
</gene>
<evidence type="ECO:0000313" key="1">
    <source>
        <dbReference type="EMBL" id="ACB54653.1"/>
    </source>
</evidence>
<accession>B1X3E2</accession>
<geneLocation type="plasmid" evidence="1 2">
    <name>D</name>
</geneLocation>
<reference evidence="1 2" key="1">
    <citation type="journal article" date="2008" name="Proc. Natl. Acad. Sci. U.S.A.">
        <title>The genome of Cyanothece 51142, a unicellular diazotrophic cyanobacterium important in the marine nitrogen cycle.</title>
        <authorList>
            <person name="Welsh E.A."/>
            <person name="Liberton M."/>
            <person name="Stoeckel J."/>
            <person name="Loh T."/>
            <person name="Elvitigala T."/>
            <person name="Wang C."/>
            <person name="Wollam A."/>
            <person name="Fulton R.S."/>
            <person name="Clifton S.W."/>
            <person name="Jacobs J.M."/>
            <person name="Aurora R."/>
            <person name="Ghosh B.K."/>
            <person name="Sherman L.A."/>
            <person name="Smith R.D."/>
            <person name="Wilson R.K."/>
            <person name="Pakrasi H.B."/>
        </authorList>
    </citation>
    <scope>NUCLEOTIDE SEQUENCE [LARGE SCALE GENOMIC DNA]</scope>
    <source>
        <strain evidence="2">ATCC 51142 / BH68</strain>
        <plasmid evidence="2">D</plasmid>
    </source>
</reference>
<protein>
    <submittedName>
        <fullName evidence="1">Uncharacterized protein</fullName>
    </submittedName>
</protein>
<evidence type="ECO:0000313" key="2">
    <source>
        <dbReference type="Proteomes" id="UP000001203"/>
    </source>
</evidence>
<keyword evidence="2" id="KW-1185">Reference proteome</keyword>
<dbReference type="Proteomes" id="UP000001203">
    <property type="component" value="Plasmid D"/>
</dbReference>
<dbReference type="HOGENOM" id="CLU_2368159_0_0_3"/>
<dbReference type="RefSeq" id="WP_009547980.1">
    <property type="nucleotide sequence ID" value="NC_010543.1"/>
</dbReference>